<dbReference type="InterPro" id="IPR036942">
    <property type="entry name" value="Beta-barrel_TonB_sf"/>
</dbReference>
<comment type="subcellular location">
    <subcellularLocation>
        <location evidence="1 7">Cell outer membrane</location>
        <topology evidence="1 7">Multi-pass membrane protein</topology>
    </subcellularLocation>
</comment>
<evidence type="ECO:0000256" key="7">
    <source>
        <dbReference type="PROSITE-ProRule" id="PRU01360"/>
    </source>
</evidence>
<dbReference type="InterPro" id="IPR039426">
    <property type="entry name" value="TonB-dep_rcpt-like"/>
</dbReference>
<dbReference type="Pfam" id="PF07715">
    <property type="entry name" value="Plug"/>
    <property type="match status" value="1"/>
</dbReference>
<dbReference type="InterPro" id="IPR023996">
    <property type="entry name" value="TonB-dep_OMP_SusC/RagA"/>
</dbReference>
<gene>
    <name evidence="10" type="ORF">QT385_11325</name>
</gene>
<dbReference type="Proteomes" id="UP001239265">
    <property type="component" value="Unassembled WGS sequence"/>
</dbReference>
<keyword evidence="5 7" id="KW-0472">Membrane</keyword>
<proteinExistence type="inferred from homology"/>
<dbReference type="SUPFAM" id="SSF56935">
    <property type="entry name" value="Porins"/>
    <property type="match status" value="1"/>
</dbReference>
<name>A0ABD5B757_ELIMR</name>
<dbReference type="InterPro" id="IPR023997">
    <property type="entry name" value="TonB-dep_OMP_SusC/RagA_CS"/>
</dbReference>
<comment type="similarity">
    <text evidence="7">Belongs to the TonB-dependent receptor family.</text>
</comment>
<dbReference type="NCBIfam" id="TIGR04056">
    <property type="entry name" value="OMP_RagA_SusC"/>
    <property type="match status" value="1"/>
</dbReference>
<keyword evidence="4 7" id="KW-0812">Transmembrane</keyword>
<evidence type="ECO:0000313" key="10">
    <source>
        <dbReference type="EMBL" id="MDQ8749234.1"/>
    </source>
</evidence>
<dbReference type="PROSITE" id="PS52016">
    <property type="entry name" value="TONB_DEPENDENT_REC_3"/>
    <property type="match status" value="1"/>
</dbReference>
<dbReference type="InterPro" id="IPR037066">
    <property type="entry name" value="Plug_dom_sf"/>
</dbReference>
<keyword evidence="6 7" id="KW-0998">Cell outer membrane</keyword>
<dbReference type="Gene3D" id="2.40.170.20">
    <property type="entry name" value="TonB-dependent receptor, beta-barrel domain"/>
    <property type="match status" value="1"/>
</dbReference>
<dbReference type="GO" id="GO:0009279">
    <property type="term" value="C:cell outer membrane"/>
    <property type="evidence" value="ECO:0007669"/>
    <property type="project" value="UniProtKB-SubCell"/>
</dbReference>
<comment type="caution">
    <text evidence="10">The sequence shown here is derived from an EMBL/GenBank/DDBJ whole genome shotgun (WGS) entry which is preliminary data.</text>
</comment>
<feature type="domain" description="TonB-dependent receptor plug" evidence="9">
    <location>
        <begin position="47"/>
        <end position="171"/>
    </location>
</feature>
<evidence type="ECO:0000256" key="8">
    <source>
        <dbReference type="SAM" id="SignalP"/>
    </source>
</evidence>
<dbReference type="RefSeq" id="WP_260233952.1">
    <property type="nucleotide sequence ID" value="NZ_FLSS01000013.1"/>
</dbReference>
<evidence type="ECO:0000256" key="6">
    <source>
        <dbReference type="ARBA" id="ARBA00023237"/>
    </source>
</evidence>
<organism evidence="10 11">
    <name type="scientific">Elizabethkingia miricola</name>
    <name type="common">Chryseobacterium miricola</name>
    <dbReference type="NCBI Taxonomy" id="172045"/>
    <lineage>
        <taxon>Bacteria</taxon>
        <taxon>Pseudomonadati</taxon>
        <taxon>Bacteroidota</taxon>
        <taxon>Flavobacteriia</taxon>
        <taxon>Flavobacteriales</taxon>
        <taxon>Weeksellaceae</taxon>
        <taxon>Elizabethkingia</taxon>
    </lineage>
</organism>
<evidence type="ECO:0000256" key="3">
    <source>
        <dbReference type="ARBA" id="ARBA00022452"/>
    </source>
</evidence>
<evidence type="ECO:0000259" key="9">
    <source>
        <dbReference type="Pfam" id="PF07715"/>
    </source>
</evidence>
<keyword evidence="3 7" id="KW-1134">Transmembrane beta strand</keyword>
<evidence type="ECO:0000256" key="4">
    <source>
        <dbReference type="ARBA" id="ARBA00022692"/>
    </source>
</evidence>
<sequence>MKKRSIMMVLLASSIGLYAQEGKAKDSTKTANIQEVVITSLGIKRQARSLTYSAQQIGGDDLTEVKTPNLLNSINGKVSNVQINKTNGGVGGSVRIVMRGDKSTRNSQPLFVIDGIPIVNNTGGPNVDYYAGMPDTGDIMSTINPEDIQSINFLKGASAAALYGAQGSNGAILITTKKGAAGKSAISFTSSLTFDQVYSLPKFQNSYLQTIPYNPQTGDTGSAESWGAKGSSKDYSKKFFDTGTTWTNSLTFTSGNEKSTNFFSIGNTTNKGVIPTSTFEQYNASFRNSSKFLDDKLTLDANLMGSLQDSKNRLTPGSYFSPIANLYWLPRGVDLDSFRDNYSYFNKERYLPAQNWWAIKPDGSFSVESQNPYWILNKNPVTTKNKNFYGSAALSYAINDWLTAKIRGNYNWYQSDSERDVSVYSLPVVLGGNNNGKIYKNTIERTTKYGDFILLGSPHISDNISFDFTVGASISDIKISTTNLENNMFAKANVFALNNLIWPGQNGSGLNYTIYNTRRQDQSVFASTTLGYKKLVYADFTFRNDWSSTLAGTGNNGFDYESVGLNAILSDIFKLPAAINFWKVRGSYATVGNALDPTSTMPQYLFNAGAIVGTFSSSPVTNPEFRELFPKPELNRTYEFGTEFRLLKNRLSIDFTYYNSNVSNQYLVGVDAVANFGAATGKVDINAGKIQNTGFESSVSYDIFKGSSFGWTATFNASANKNKIKELLPTKYYPNTAIPFSLVGGGYNKLVLGGSFGDIYGFGFKRDNQGRILVDKDGVPLRTDTNLNYLGNPNPKFILGLNNSFSIGRLKVDFLIDGKFGGKVLGITQATLDGNGVSKASGDARDAGGVTIPNAAYENGTAYTGKTDAAKYYTAVGGRSPIDEAYVYNATTIRLRQASLAYTFKTNTKYLRDATVSVIGTNLFFFYKKAPFDPEQVSGVNPGGVGIDMLGMPITRSIGFSVKLNF</sequence>
<keyword evidence="8" id="KW-0732">Signal</keyword>
<protein>
    <submittedName>
        <fullName evidence="10">SusC/RagA family TonB-linked outer membrane protein</fullName>
    </submittedName>
</protein>
<evidence type="ECO:0000256" key="1">
    <source>
        <dbReference type="ARBA" id="ARBA00004571"/>
    </source>
</evidence>
<feature type="signal peptide" evidence="8">
    <location>
        <begin position="1"/>
        <end position="19"/>
    </location>
</feature>
<keyword evidence="2 7" id="KW-0813">Transport</keyword>
<dbReference type="AlphaFoldDB" id="A0ABD5B757"/>
<reference evidence="10 11" key="1">
    <citation type="submission" date="2023-06" db="EMBL/GenBank/DDBJ databases">
        <title>Nosocomial Elizabethkingia miricola genome.</title>
        <authorList>
            <person name="Morgado S."/>
            <person name="Fonseca E."/>
            <person name="Freitas F."/>
            <person name="Vicente A.C."/>
        </authorList>
    </citation>
    <scope>NUCLEOTIDE SEQUENCE [LARGE SCALE GENOMIC DNA]</scope>
    <source>
        <strain evidence="10 11">EM15</strain>
    </source>
</reference>
<dbReference type="NCBIfam" id="TIGR04057">
    <property type="entry name" value="SusC_RagA_signa"/>
    <property type="match status" value="1"/>
</dbReference>
<evidence type="ECO:0000256" key="2">
    <source>
        <dbReference type="ARBA" id="ARBA00022448"/>
    </source>
</evidence>
<evidence type="ECO:0000256" key="5">
    <source>
        <dbReference type="ARBA" id="ARBA00023136"/>
    </source>
</evidence>
<dbReference type="Gene3D" id="2.170.130.10">
    <property type="entry name" value="TonB-dependent receptor, plug domain"/>
    <property type="match status" value="1"/>
</dbReference>
<accession>A0ABD5B757</accession>
<feature type="chain" id="PRO_5044749987" evidence="8">
    <location>
        <begin position="20"/>
        <end position="966"/>
    </location>
</feature>
<dbReference type="InterPro" id="IPR012910">
    <property type="entry name" value="Plug_dom"/>
</dbReference>
<evidence type="ECO:0000313" key="11">
    <source>
        <dbReference type="Proteomes" id="UP001239265"/>
    </source>
</evidence>
<dbReference type="EMBL" id="JAUCQJ010000003">
    <property type="protein sequence ID" value="MDQ8749234.1"/>
    <property type="molecule type" value="Genomic_DNA"/>
</dbReference>